<sequence>MATDKTSWDYLPPEIRNEIIRLLSILGGKCSQLVTVCKAWQSIIEPLNFAKIRLTLPRLTELDSRAILSRKRHDVRYICFRVENWQCDCSFCPRTIQNPWPYHGIDHIDDGCIAAAFESLFTTLSTWEPRGDLVLDISIYSDSDNQYWHKYLRFWPDTNLAECPSRHGQEQGTTLHDPAHGWVAESFNGPFPERWVPTPEVSQKLARASLFLTRLSGSFMADAGHLSAAHWDLWTWKHLTPIW</sequence>
<organism evidence="2 3">
    <name type="scientific">Beauveria bassiana D1-5</name>
    <dbReference type="NCBI Taxonomy" id="1245745"/>
    <lineage>
        <taxon>Eukaryota</taxon>
        <taxon>Fungi</taxon>
        <taxon>Dikarya</taxon>
        <taxon>Ascomycota</taxon>
        <taxon>Pezizomycotina</taxon>
        <taxon>Sordariomycetes</taxon>
        <taxon>Hypocreomycetidae</taxon>
        <taxon>Hypocreales</taxon>
        <taxon>Cordycipitaceae</taxon>
        <taxon>Beauveria</taxon>
    </lineage>
</organism>
<dbReference type="AlphaFoldDB" id="A0A0A2VEC0"/>
<dbReference type="STRING" id="1245745.A0A0A2VEC0"/>
<reference evidence="2 3" key="1">
    <citation type="submission" date="2012-10" db="EMBL/GenBank/DDBJ databases">
        <title>Genome sequencing and analysis of entomopathogenic fungi Beauveria bassiana D1-5.</title>
        <authorList>
            <person name="Li Q."/>
            <person name="Wang L."/>
            <person name="Zhang Z."/>
            <person name="Wang Q."/>
            <person name="Ren J."/>
            <person name="Wang M."/>
            <person name="Xu W."/>
            <person name="Wang J."/>
            <person name="Lu Y."/>
            <person name="Du Q."/>
            <person name="Sun Z."/>
        </authorList>
    </citation>
    <scope>NUCLEOTIDE SEQUENCE [LARGE SCALE GENOMIC DNA]</scope>
    <source>
        <strain evidence="2 3">D1-5</strain>
    </source>
</reference>
<comment type="caution">
    <text evidence="2">The sequence shown here is derived from an EMBL/GenBank/DDBJ whole genome shotgun (WGS) entry which is preliminary data.</text>
</comment>
<dbReference type="EMBL" id="ANFO01000850">
    <property type="protein sequence ID" value="KGQ06196.1"/>
    <property type="molecule type" value="Genomic_DNA"/>
</dbReference>
<evidence type="ECO:0000313" key="3">
    <source>
        <dbReference type="Proteomes" id="UP000030106"/>
    </source>
</evidence>
<gene>
    <name evidence="2" type="ORF">BBAD15_g8498</name>
</gene>
<dbReference type="OrthoDB" id="4802432at2759"/>
<dbReference type="HOGENOM" id="CLU_1142424_0_0_1"/>
<evidence type="ECO:0000259" key="1">
    <source>
        <dbReference type="Pfam" id="PF20183"/>
    </source>
</evidence>
<proteinExistence type="predicted"/>
<evidence type="ECO:0000313" key="2">
    <source>
        <dbReference type="EMBL" id="KGQ06196.1"/>
    </source>
</evidence>
<name>A0A0A2VEC0_BEABA</name>
<dbReference type="Pfam" id="PF20183">
    <property type="entry name" value="DUF6546"/>
    <property type="match status" value="1"/>
</dbReference>
<feature type="domain" description="DUF6546" evidence="1">
    <location>
        <begin position="193"/>
        <end position="240"/>
    </location>
</feature>
<accession>A0A0A2VEC0</accession>
<dbReference type="Proteomes" id="UP000030106">
    <property type="component" value="Unassembled WGS sequence"/>
</dbReference>
<protein>
    <recommendedName>
        <fullName evidence="1">DUF6546 domain-containing protein</fullName>
    </recommendedName>
</protein>
<dbReference type="InterPro" id="IPR046676">
    <property type="entry name" value="DUF6546"/>
</dbReference>